<protein>
    <submittedName>
        <fullName evidence="1">Uncharacterized protein</fullName>
    </submittedName>
</protein>
<comment type="caution">
    <text evidence="1">The sequence shown here is derived from an EMBL/GenBank/DDBJ whole genome shotgun (WGS) entry which is preliminary data.</text>
</comment>
<gene>
    <name evidence="1" type="ORF">GCM10010218_19970</name>
</gene>
<accession>A0A919B2Y8</accession>
<dbReference type="RefSeq" id="WP_190129129.1">
    <property type="nucleotide sequence ID" value="NZ_BNBD01000003.1"/>
</dbReference>
<dbReference type="EMBL" id="BNBD01000003">
    <property type="protein sequence ID" value="GHF38748.1"/>
    <property type="molecule type" value="Genomic_DNA"/>
</dbReference>
<name>A0A919B2Y8_9ACTN</name>
<dbReference type="AlphaFoldDB" id="A0A919B2Y8"/>
<sequence length="68" mass="7297">MISFDPTTHEGRVLADLFRSCKSVEEGDGGWNGADVVDFVCDAFQRLGIDLDGPVEQVDAPTPVGSTR</sequence>
<evidence type="ECO:0000313" key="2">
    <source>
        <dbReference type="Proteomes" id="UP000638313"/>
    </source>
</evidence>
<evidence type="ECO:0000313" key="1">
    <source>
        <dbReference type="EMBL" id="GHF38748.1"/>
    </source>
</evidence>
<reference evidence="1" key="1">
    <citation type="journal article" date="2014" name="Int. J. Syst. Evol. Microbiol.">
        <title>Complete genome sequence of Corynebacterium casei LMG S-19264T (=DSM 44701T), isolated from a smear-ripened cheese.</title>
        <authorList>
            <consortium name="US DOE Joint Genome Institute (JGI-PGF)"/>
            <person name="Walter F."/>
            <person name="Albersmeier A."/>
            <person name="Kalinowski J."/>
            <person name="Ruckert C."/>
        </authorList>
    </citation>
    <scope>NUCLEOTIDE SEQUENCE</scope>
    <source>
        <strain evidence="1">JCM 4059</strain>
    </source>
</reference>
<reference evidence="1" key="2">
    <citation type="submission" date="2020-09" db="EMBL/GenBank/DDBJ databases">
        <authorList>
            <person name="Sun Q."/>
            <person name="Ohkuma M."/>
        </authorList>
    </citation>
    <scope>NUCLEOTIDE SEQUENCE</scope>
    <source>
        <strain evidence="1">JCM 4059</strain>
    </source>
</reference>
<proteinExistence type="predicted"/>
<dbReference type="Proteomes" id="UP000638313">
    <property type="component" value="Unassembled WGS sequence"/>
</dbReference>
<organism evidence="1 2">
    <name type="scientific">Streptomyces mashuensis</name>
    <dbReference type="NCBI Taxonomy" id="33904"/>
    <lineage>
        <taxon>Bacteria</taxon>
        <taxon>Bacillati</taxon>
        <taxon>Actinomycetota</taxon>
        <taxon>Actinomycetes</taxon>
        <taxon>Kitasatosporales</taxon>
        <taxon>Streptomycetaceae</taxon>
        <taxon>Streptomyces</taxon>
    </lineage>
</organism>
<keyword evidence="2" id="KW-1185">Reference proteome</keyword>